<dbReference type="EC" id="1.1.1.234" evidence="7"/>
<evidence type="ECO:0000256" key="5">
    <source>
        <dbReference type="ARBA" id="ARBA00023445"/>
    </source>
</evidence>
<gene>
    <name evidence="15" type="ORF">CEURO_LOCUS2547</name>
</gene>
<evidence type="ECO:0000313" key="16">
    <source>
        <dbReference type="Proteomes" id="UP001152484"/>
    </source>
</evidence>
<dbReference type="GO" id="GO:0045552">
    <property type="term" value="F:dihydroflavanol 4-reductase activity"/>
    <property type="evidence" value="ECO:0007669"/>
    <property type="project" value="UniProtKB-EC"/>
</dbReference>
<evidence type="ECO:0000256" key="6">
    <source>
        <dbReference type="ARBA" id="ARBA00037100"/>
    </source>
</evidence>
<evidence type="ECO:0000256" key="13">
    <source>
        <dbReference type="ARBA" id="ARBA00049132"/>
    </source>
</evidence>
<comment type="function">
    <text evidence="6">Bifunctional enzyme involved in flavonoid metabolism.</text>
</comment>
<comment type="catalytic activity">
    <reaction evidence="13">
        <text>a (2R,3S,4S)-leucoanthocyanidin + NADP(+) = a (2R,3R)-dihydroflavonol + NADPH + H(+)</text>
        <dbReference type="Rhea" id="RHEA:54444"/>
        <dbReference type="ChEBI" id="CHEBI:15378"/>
        <dbReference type="ChEBI" id="CHEBI:57783"/>
        <dbReference type="ChEBI" id="CHEBI:58349"/>
        <dbReference type="ChEBI" id="CHEBI:138176"/>
        <dbReference type="ChEBI" id="CHEBI:138188"/>
        <dbReference type="EC" id="1.1.1.219"/>
    </reaction>
</comment>
<dbReference type="FunFam" id="3.40.50.720:FF:000085">
    <property type="entry name" value="Dihydroflavonol reductase"/>
    <property type="match status" value="1"/>
</dbReference>
<dbReference type="EC" id="1.1.1.219" evidence="8"/>
<feature type="domain" description="NAD-dependent epimerase/dehydratase" evidence="14">
    <location>
        <begin position="24"/>
        <end position="263"/>
    </location>
</feature>
<name>A0A9P0YLK0_CUSEU</name>
<comment type="similarity">
    <text evidence="5">Belongs to the NAD(P)-dependent epimerase/dehydratase family. Dihydroflavonol-4-reductase subfamily.</text>
</comment>
<dbReference type="OrthoDB" id="2735536at2759"/>
<comment type="pathway">
    <text evidence="1">Pigment biosynthesis; anthocyanin biosynthesis.</text>
</comment>
<dbReference type="SUPFAM" id="SSF51735">
    <property type="entry name" value="NAD(P)-binding Rossmann-fold domains"/>
    <property type="match status" value="1"/>
</dbReference>
<dbReference type="InterPro" id="IPR001509">
    <property type="entry name" value="Epimerase_deHydtase"/>
</dbReference>
<dbReference type="Gene3D" id="3.40.50.720">
    <property type="entry name" value="NAD(P)-binding Rossmann-like Domain"/>
    <property type="match status" value="1"/>
</dbReference>
<dbReference type="Pfam" id="PF01370">
    <property type="entry name" value="Epimerase"/>
    <property type="match status" value="1"/>
</dbReference>
<protein>
    <recommendedName>
        <fullName evidence="9">Dihydroflavonol 4-reductase</fullName>
        <ecNumber evidence="8">1.1.1.219</ecNumber>
        <ecNumber evidence="7">1.1.1.234</ecNumber>
    </recommendedName>
    <alternativeName>
        <fullName evidence="11">Dihydrokaempferol 4-reductase</fullName>
    </alternativeName>
    <alternativeName>
        <fullName evidence="10">Flavanone 4-reductase</fullName>
    </alternativeName>
</protein>
<dbReference type="GO" id="GO:0009718">
    <property type="term" value="P:anthocyanin-containing compound biosynthetic process"/>
    <property type="evidence" value="ECO:0007669"/>
    <property type="project" value="TreeGrafter"/>
</dbReference>
<dbReference type="Proteomes" id="UP001152484">
    <property type="component" value="Unassembled WGS sequence"/>
</dbReference>
<evidence type="ECO:0000256" key="4">
    <source>
        <dbReference type="ARBA" id="ARBA00023241"/>
    </source>
</evidence>
<keyword evidence="4" id="KW-0284">Flavonoid biosynthesis</keyword>
<evidence type="ECO:0000256" key="3">
    <source>
        <dbReference type="ARBA" id="ARBA00023002"/>
    </source>
</evidence>
<reference evidence="15" key="1">
    <citation type="submission" date="2022-07" db="EMBL/GenBank/DDBJ databases">
        <authorList>
            <person name="Macas J."/>
            <person name="Novak P."/>
            <person name="Neumann P."/>
        </authorList>
    </citation>
    <scope>NUCLEOTIDE SEQUENCE</scope>
</reference>
<accession>A0A9P0YLK0</accession>
<dbReference type="GO" id="GO:0047890">
    <property type="term" value="F:flavanone 4-reductase activity"/>
    <property type="evidence" value="ECO:0007669"/>
    <property type="project" value="UniProtKB-EC"/>
</dbReference>
<dbReference type="InterPro" id="IPR036291">
    <property type="entry name" value="NAD(P)-bd_dom_sf"/>
</dbReference>
<keyword evidence="3" id="KW-0560">Oxidoreductase</keyword>
<evidence type="ECO:0000256" key="1">
    <source>
        <dbReference type="ARBA" id="ARBA00004935"/>
    </source>
</evidence>
<dbReference type="CDD" id="cd08958">
    <property type="entry name" value="FR_SDR_e"/>
    <property type="match status" value="1"/>
</dbReference>
<sequence length="388" mass="43660">MVGVGSDVHRDIISTRLTVHAPTVCVTGASGFIGSWLVMRLLQRGYHVHATVRDPGNTKKVKHLLELSKADLNLTLWKGLLEEEGSFDEAIAGCEGVFHVATPMDFESKDPENEVIKPTIKGMVSIINSCVKAKTVKRLVFTSSAGTLNVQETQKPIYDESNWSDLDFIYNKKMTGWMYFVSKTLAEKEAWKVAKEKKIDFISIIPPLVVGKFITPTFPPSLITALSPITGNEPHYSIIKQGQFVHLDDLCEAHIFLYENPKAEGRFICSSHHTTIHGLSKMLRKNWPEYYIPSEFKGIEKDLPVVSFSSKKLLELGFEFKYTLEDMFRGAIDNLRKRGLLPYSIKEPSPTVKQQEIIVPLKLEKNENTIDKQNGLADNSAHEKIQVA</sequence>
<dbReference type="InterPro" id="IPR050425">
    <property type="entry name" value="NAD(P)_dehydrat-like"/>
</dbReference>
<dbReference type="PANTHER" id="PTHR10366">
    <property type="entry name" value="NAD DEPENDENT EPIMERASE/DEHYDRATASE"/>
    <property type="match status" value="1"/>
</dbReference>
<evidence type="ECO:0000256" key="10">
    <source>
        <dbReference type="ARBA" id="ARBA00042087"/>
    </source>
</evidence>
<keyword evidence="16" id="KW-1185">Reference proteome</keyword>
<evidence type="ECO:0000259" key="14">
    <source>
        <dbReference type="Pfam" id="PF01370"/>
    </source>
</evidence>
<organism evidence="15 16">
    <name type="scientific">Cuscuta europaea</name>
    <name type="common">European dodder</name>
    <dbReference type="NCBI Taxonomy" id="41803"/>
    <lineage>
        <taxon>Eukaryota</taxon>
        <taxon>Viridiplantae</taxon>
        <taxon>Streptophyta</taxon>
        <taxon>Embryophyta</taxon>
        <taxon>Tracheophyta</taxon>
        <taxon>Spermatophyta</taxon>
        <taxon>Magnoliopsida</taxon>
        <taxon>eudicotyledons</taxon>
        <taxon>Gunneridae</taxon>
        <taxon>Pentapetalae</taxon>
        <taxon>asterids</taxon>
        <taxon>lamiids</taxon>
        <taxon>Solanales</taxon>
        <taxon>Convolvulaceae</taxon>
        <taxon>Cuscuteae</taxon>
        <taxon>Cuscuta</taxon>
        <taxon>Cuscuta subgen. Cuscuta</taxon>
    </lineage>
</organism>
<comment type="caution">
    <text evidence="15">The sequence shown here is derived from an EMBL/GenBank/DDBJ whole genome shotgun (WGS) entry which is preliminary data.</text>
</comment>
<evidence type="ECO:0000313" key="15">
    <source>
        <dbReference type="EMBL" id="CAH9067449.1"/>
    </source>
</evidence>
<evidence type="ECO:0000256" key="2">
    <source>
        <dbReference type="ARBA" id="ARBA00022857"/>
    </source>
</evidence>
<dbReference type="PANTHER" id="PTHR10366:SF564">
    <property type="entry name" value="STEROL-4-ALPHA-CARBOXYLATE 3-DEHYDROGENASE, DECARBOXYLATING"/>
    <property type="match status" value="1"/>
</dbReference>
<comment type="catalytic activity">
    <reaction evidence="12">
        <text>(2S)-flavan-4-ol + NADP(+) = (2S)-flavanone + NADPH + H(+)</text>
        <dbReference type="Rhea" id="RHEA:11228"/>
        <dbReference type="ChEBI" id="CHEBI:15378"/>
        <dbReference type="ChEBI" id="CHEBI:15605"/>
        <dbReference type="ChEBI" id="CHEBI:15606"/>
        <dbReference type="ChEBI" id="CHEBI:57783"/>
        <dbReference type="ChEBI" id="CHEBI:58349"/>
        <dbReference type="EC" id="1.1.1.234"/>
    </reaction>
</comment>
<proteinExistence type="inferred from homology"/>
<evidence type="ECO:0000256" key="12">
    <source>
        <dbReference type="ARBA" id="ARBA00048870"/>
    </source>
</evidence>
<evidence type="ECO:0000256" key="9">
    <source>
        <dbReference type="ARBA" id="ARBA00039963"/>
    </source>
</evidence>
<evidence type="ECO:0000256" key="11">
    <source>
        <dbReference type="ARBA" id="ARBA00042831"/>
    </source>
</evidence>
<dbReference type="EMBL" id="CAMAPE010000005">
    <property type="protein sequence ID" value="CAH9067449.1"/>
    <property type="molecule type" value="Genomic_DNA"/>
</dbReference>
<dbReference type="AlphaFoldDB" id="A0A9P0YLK0"/>
<evidence type="ECO:0000256" key="7">
    <source>
        <dbReference type="ARBA" id="ARBA00039055"/>
    </source>
</evidence>
<evidence type="ECO:0000256" key="8">
    <source>
        <dbReference type="ARBA" id="ARBA00039057"/>
    </source>
</evidence>
<keyword evidence="2" id="KW-0521">NADP</keyword>